<dbReference type="AlphaFoldDB" id="A0A2G6K8Q4"/>
<evidence type="ECO:0000259" key="7">
    <source>
        <dbReference type="SMART" id="SM01038"/>
    </source>
</evidence>
<dbReference type="EMBL" id="PDSL01000054">
    <property type="protein sequence ID" value="PIE32044.1"/>
    <property type="molecule type" value="Genomic_DNA"/>
</dbReference>
<dbReference type="InterPro" id="IPR008979">
    <property type="entry name" value="Galactose-bd-like_sf"/>
</dbReference>
<protein>
    <recommendedName>
        <fullName evidence="3">beta-galactosidase</fullName>
        <ecNumber evidence="3">3.2.1.23</ecNumber>
    </recommendedName>
    <alternativeName>
        <fullName evidence="6">Lactase</fullName>
    </alternativeName>
</protein>
<dbReference type="InterPro" id="IPR006104">
    <property type="entry name" value="Glyco_hydro_2_N"/>
</dbReference>
<dbReference type="GO" id="GO:0005990">
    <property type="term" value="P:lactose catabolic process"/>
    <property type="evidence" value="ECO:0007669"/>
    <property type="project" value="TreeGrafter"/>
</dbReference>
<evidence type="ECO:0000256" key="5">
    <source>
        <dbReference type="ARBA" id="ARBA00023295"/>
    </source>
</evidence>
<dbReference type="InterPro" id="IPR032312">
    <property type="entry name" value="LacZ_4"/>
</dbReference>
<dbReference type="InterPro" id="IPR011013">
    <property type="entry name" value="Gal_mutarotase_sf_dom"/>
</dbReference>
<keyword evidence="4" id="KW-0378">Hydrolase</keyword>
<dbReference type="Pfam" id="PF16353">
    <property type="entry name" value="LacZ_4"/>
    <property type="match status" value="1"/>
</dbReference>
<evidence type="ECO:0000256" key="4">
    <source>
        <dbReference type="ARBA" id="ARBA00022801"/>
    </source>
</evidence>
<dbReference type="SUPFAM" id="SSF74650">
    <property type="entry name" value="Galactose mutarotase-like"/>
    <property type="match status" value="1"/>
</dbReference>
<dbReference type="SUPFAM" id="SSF49303">
    <property type="entry name" value="beta-Galactosidase/glucuronidase domain"/>
    <property type="match status" value="1"/>
</dbReference>
<name>A0A2G6K8Q4_9ACTN</name>
<evidence type="ECO:0000256" key="6">
    <source>
        <dbReference type="ARBA" id="ARBA00032230"/>
    </source>
</evidence>
<dbReference type="InterPro" id="IPR006101">
    <property type="entry name" value="Glyco_hydro_2"/>
</dbReference>
<dbReference type="GO" id="GO:0009341">
    <property type="term" value="C:beta-galactosidase complex"/>
    <property type="evidence" value="ECO:0007669"/>
    <property type="project" value="InterPro"/>
</dbReference>
<dbReference type="InterPro" id="IPR006103">
    <property type="entry name" value="Glyco_hydro_2_cat"/>
</dbReference>
<dbReference type="EC" id="3.2.1.23" evidence="3"/>
<comment type="similarity">
    <text evidence="2">Belongs to the glycosyl hydrolase 2 family.</text>
</comment>
<dbReference type="InterPro" id="IPR004199">
    <property type="entry name" value="B-gal_small/dom_5"/>
</dbReference>
<evidence type="ECO:0000313" key="8">
    <source>
        <dbReference type="EMBL" id="PIE32044.1"/>
    </source>
</evidence>
<dbReference type="GO" id="GO:0004565">
    <property type="term" value="F:beta-galactosidase activity"/>
    <property type="evidence" value="ECO:0007669"/>
    <property type="project" value="UniProtKB-EC"/>
</dbReference>
<sequence length="909" mass="101561">MLPQFGPLRPWTDPCVVGVHRLPLHVPLNGLDRRSLDGRWRLEMFESPDRVPVSALTGDDRQSSEVSVPGNWTMQDLGAFHDPPHYTNIQMPFEGPPPSLPERNPTGVYRKRFRIPAAWRSGRTILHVGGAESVHLVYLNGKAVGYGTDSRLPSEYDLTDALVGGWNELAIVVVKYSAQSYLEDQDQWWMGGLHRSVWIESRPMTCLADLPITTDYDPEAETGTIEVTAAVDFGGPTEPGWSIKVTTRDPTGRKIGSSLTAPVDAQHRIPYLFTGFAASVRQFLVNGQPVWIFGVNRHDHHPDRGKAVTRDDQLDDLIAMRQHNITAIRTAHYPNDESFYDQCDELGFYVVAEANIEAHAYNRSLCHDGRYRSAWLERGSRMVQWLRNHPAIIQWSLGNESGYGANVDALAAWIRHADPTRPLHYEDGIRDHGWVDGARMSTDIVCPMYSTIDEIVAYGQSGEGDRPLIMCEYSHAMGNSNGSLADYWDAFDSTPGLQGGFVWEWKDHGLRQIEPDGSSRLAYGGQFGDTPHDGNFVADGIMSAELVPHPGARELAWVYRPVALHDRGDGEVEIANRQSFSDLSWLTARCELLDRTGEVVRTWRWRPPSLKGRESAVVSISDLVGAELPADGWLTIRWLTRRDTWYASAGHLVAWDQVVIGDPNGSVAMADGMPVPIAPELMIWRAPVDNDGFKLMPELAEALGVGGQVLAGWQAAQILDRPADSLVDHDYLIDDESVHRHSVMIPSELAEVGRVGVRFSLPAKWTSMRWFGRGPHENYPDRCCSALMGIWERDLDDLPYLVPQEFGLRTECRWLELLGADSDEVIRIEAVDNSLHMSVTRYRDEDLLAAAHQSDLESRDELIVHLDVAHRGVGTASCGPDVGDQYRIEPGRYSFGYRVISIRDDSSTG</sequence>
<dbReference type="SUPFAM" id="SSF51445">
    <property type="entry name" value="(Trans)glycosidases"/>
    <property type="match status" value="1"/>
</dbReference>
<reference evidence="8 9" key="1">
    <citation type="submission" date="2017-10" db="EMBL/GenBank/DDBJ databases">
        <title>Novel microbial diversity and functional potential in the marine mammal oral microbiome.</title>
        <authorList>
            <person name="Dudek N.K."/>
            <person name="Sun C.L."/>
            <person name="Burstein D."/>
            <person name="Kantor R.S."/>
            <person name="Aliaga Goltsman D.S."/>
            <person name="Bik E.M."/>
            <person name="Thomas B.C."/>
            <person name="Banfield J.F."/>
            <person name="Relman D.A."/>
        </authorList>
    </citation>
    <scope>NUCLEOTIDE SEQUENCE [LARGE SCALE GENOMIC DNA]</scope>
    <source>
        <strain evidence="8">DOLJORAL78_61_10</strain>
    </source>
</reference>
<dbReference type="Gene3D" id="2.60.40.10">
    <property type="entry name" value="Immunoglobulins"/>
    <property type="match status" value="1"/>
</dbReference>
<dbReference type="PANTHER" id="PTHR46323:SF2">
    <property type="entry name" value="BETA-GALACTOSIDASE"/>
    <property type="match status" value="1"/>
</dbReference>
<dbReference type="Pfam" id="PF02929">
    <property type="entry name" value="Bgal_small_N"/>
    <property type="match status" value="1"/>
</dbReference>
<comment type="catalytic activity">
    <reaction evidence="1">
        <text>Hydrolysis of terminal non-reducing beta-D-galactose residues in beta-D-galactosides.</text>
        <dbReference type="EC" id="3.2.1.23"/>
    </reaction>
</comment>
<evidence type="ECO:0000256" key="1">
    <source>
        <dbReference type="ARBA" id="ARBA00001412"/>
    </source>
</evidence>
<dbReference type="Pfam" id="PF02836">
    <property type="entry name" value="Glyco_hydro_2_C"/>
    <property type="match status" value="1"/>
</dbReference>
<evidence type="ECO:0000256" key="2">
    <source>
        <dbReference type="ARBA" id="ARBA00007401"/>
    </source>
</evidence>
<organism evidence="8 9">
    <name type="scientific">Ilumatobacter coccineus</name>
    <dbReference type="NCBI Taxonomy" id="467094"/>
    <lineage>
        <taxon>Bacteria</taxon>
        <taxon>Bacillati</taxon>
        <taxon>Actinomycetota</taxon>
        <taxon>Acidimicrobiia</taxon>
        <taxon>Acidimicrobiales</taxon>
        <taxon>Ilumatobacteraceae</taxon>
        <taxon>Ilumatobacter</taxon>
    </lineage>
</organism>
<feature type="domain" description="Beta galactosidase small chain/" evidence="7">
    <location>
        <begin position="648"/>
        <end position="900"/>
    </location>
</feature>
<dbReference type="InterPro" id="IPR050347">
    <property type="entry name" value="Bact_Beta-galactosidase"/>
</dbReference>
<dbReference type="InterPro" id="IPR036156">
    <property type="entry name" value="Beta-gal/glucu_dom_sf"/>
</dbReference>
<dbReference type="Gene3D" id="2.70.98.10">
    <property type="match status" value="1"/>
</dbReference>
<proteinExistence type="inferred from homology"/>
<keyword evidence="5" id="KW-0326">Glycosidase</keyword>
<gene>
    <name evidence="8" type="ORF">CSA55_04140</name>
</gene>
<dbReference type="Pfam" id="PF02837">
    <property type="entry name" value="Glyco_hydro_2_N"/>
    <property type="match status" value="1"/>
</dbReference>
<dbReference type="Gene3D" id="2.60.120.260">
    <property type="entry name" value="Galactose-binding domain-like"/>
    <property type="match status" value="1"/>
</dbReference>
<dbReference type="SMART" id="SM01038">
    <property type="entry name" value="Bgal_small_N"/>
    <property type="match status" value="1"/>
</dbReference>
<dbReference type="SUPFAM" id="SSF49785">
    <property type="entry name" value="Galactose-binding domain-like"/>
    <property type="match status" value="1"/>
</dbReference>
<accession>A0A2G6K8Q4</accession>
<evidence type="ECO:0000256" key="3">
    <source>
        <dbReference type="ARBA" id="ARBA00012756"/>
    </source>
</evidence>
<comment type="caution">
    <text evidence="8">The sequence shown here is derived from an EMBL/GenBank/DDBJ whole genome shotgun (WGS) entry which is preliminary data.</text>
</comment>
<dbReference type="Gene3D" id="3.20.20.80">
    <property type="entry name" value="Glycosidases"/>
    <property type="match status" value="1"/>
</dbReference>
<evidence type="ECO:0000313" key="9">
    <source>
        <dbReference type="Proteomes" id="UP000230914"/>
    </source>
</evidence>
<dbReference type="InterPro" id="IPR013783">
    <property type="entry name" value="Ig-like_fold"/>
</dbReference>
<dbReference type="Proteomes" id="UP000230914">
    <property type="component" value="Unassembled WGS sequence"/>
</dbReference>
<dbReference type="InterPro" id="IPR014718">
    <property type="entry name" value="GH-type_carb-bd"/>
</dbReference>
<dbReference type="PANTHER" id="PTHR46323">
    <property type="entry name" value="BETA-GALACTOSIDASE"/>
    <property type="match status" value="1"/>
</dbReference>
<dbReference type="InterPro" id="IPR017853">
    <property type="entry name" value="GH"/>
</dbReference>
<dbReference type="PRINTS" id="PR00132">
    <property type="entry name" value="GLHYDRLASE2"/>
</dbReference>
<dbReference type="GO" id="GO:0030246">
    <property type="term" value="F:carbohydrate binding"/>
    <property type="evidence" value="ECO:0007669"/>
    <property type="project" value="InterPro"/>
</dbReference>